<dbReference type="AlphaFoldDB" id="Q4STV8"/>
<evidence type="ECO:0000256" key="4">
    <source>
        <dbReference type="ARBA" id="ARBA00022687"/>
    </source>
</evidence>
<dbReference type="Pfam" id="PF07648">
    <property type="entry name" value="Kazal_2"/>
    <property type="match status" value="3"/>
</dbReference>
<evidence type="ECO:0000256" key="7">
    <source>
        <dbReference type="ARBA" id="ARBA00022737"/>
    </source>
</evidence>
<dbReference type="InterPro" id="IPR036058">
    <property type="entry name" value="Kazal_dom_sf"/>
</dbReference>
<comment type="caution">
    <text evidence="17">The sequence shown here is derived from an EMBL/GenBank/DDBJ whole genome shotgun (WGS) entry which is preliminary data.</text>
</comment>
<gene>
    <name evidence="17" type="ORF">GSTENG00012762001</name>
</gene>
<dbReference type="KEGG" id="tng:GSTEN00012762G001"/>
<organism evidence="17">
    <name type="scientific">Tetraodon nigroviridis</name>
    <name type="common">Spotted green pufferfish</name>
    <name type="synonym">Chelonodon nigroviridis</name>
    <dbReference type="NCBI Taxonomy" id="99883"/>
    <lineage>
        <taxon>Eukaryota</taxon>
        <taxon>Metazoa</taxon>
        <taxon>Chordata</taxon>
        <taxon>Craniata</taxon>
        <taxon>Vertebrata</taxon>
        <taxon>Euteleostomi</taxon>
        <taxon>Actinopterygii</taxon>
        <taxon>Neopterygii</taxon>
        <taxon>Teleostei</taxon>
        <taxon>Neoteleostei</taxon>
        <taxon>Acanthomorphata</taxon>
        <taxon>Eupercaria</taxon>
        <taxon>Tetraodontiformes</taxon>
        <taxon>Tetradontoidea</taxon>
        <taxon>Tetraodontidae</taxon>
        <taxon>Tetraodon</taxon>
    </lineage>
</organism>
<evidence type="ECO:0000256" key="1">
    <source>
        <dbReference type="ARBA" id="ARBA00004609"/>
    </source>
</evidence>
<evidence type="ECO:0000256" key="10">
    <source>
        <dbReference type="ARBA" id="ARBA00023157"/>
    </source>
</evidence>
<proteinExistence type="inferred from homology"/>
<feature type="compositionally biased region" description="Low complexity" evidence="15">
    <location>
        <begin position="465"/>
        <end position="475"/>
    </location>
</feature>
<evidence type="ECO:0000259" key="16">
    <source>
        <dbReference type="PROSITE" id="PS51465"/>
    </source>
</evidence>
<name>Q4STV8_TETNG</name>
<comment type="similarity">
    <text evidence="13">Belongs to the RECK family.</text>
</comment>
<evidence type="ECO:0000256" key="5">
    <source>
        <dbReference type="ARBA" id="ARBA00022690"/>
    </source>
</evidence>
<keyword evidence="2" id="KW-1003">Cell membrane</keyword>
<reference evidence="17" key="1">
    <citation type="journal article" date="2004" name="Nature">
        <title>Genome duplication in the teleost fish Tetraodon nigroviridis reveals the early vertebrate proto-karyotype.</title>
        <authorList>
            <person name="Jaillon O."/>
            <person name="Aury J.-M."/>
            <person name="Brunet F."/>
            <person name="Petit J.-L."/>
            <person name="Stange-Thomann N."/>
            <person name="Mauceli E."/>
            <person name="Bouneau L."/>
            <person name="Fischer C."/>
            <person name="Ozouf-Costaz C."/>
            <person name="Bernot A."/>
            <person name="Nicaud S."/>
            <person name="Jaffe D."/>
            <person name="Fisher S."/>
            <person name="Lutfalla G."/>
            <person name="Dossat C."/>
            <person name="Segurens B."/>
            <person name="Dasilva C."/>
            <person name="Salanoubat M."/>
            <person name="Levy M."/>
            <person name="Boudet N."/>
            <person name="Castellano S."/>
            <person name="Anthouard V."/>
            <person name="Jubin C."/>
            <person name="Castelli V."/>
            <person name="Katinka M."/>
            <person name="Vacherie B."/>
            <person name="Biemont C."/>
            <person name="Skalli Z."/>
            <person name="Cattolico L."/>
            <person name="Poulain J."/>
            <person name="De Berardinis V."/>
            <person name="Cruaud C."/>
            <person name="Duprat S."/>
            <person name="Brottier P."/>
            <person name="Coutanceau J.-P."/>
            <person name="Gouzy J."/>
            <person name="Parra G."/>
            <person name="Lardier G."/>
            <person name="Chapple C."/>
            <person name="McKernan K.J."/>
            <person name="McEwan P."/>
            <person name="Bosak S."/>
            <person name="Kellis M."/>
            <person name="Volff J.-N."/>
            <person name="Guigo R."/>
            <person name="Zody M.C."/>
            <person name="Mesirov J."/>
            <person name="Lindblad-Toh K."/>
            <person name="Birren B."/>
            <person name="Nusbaum C."/>
            <person name="Kahn D."/>
            <person name="Robinson-Rechavi M."/>
            <person name="Laudet V."/>
            <person name="Schachter V."/>
            <person name="Quetier F."/>
            <person name="Saurin W."/>
            <person name="Scarpelli C."/>
            <person name="Wincker P."/>
            <person name="Lander E.S."/>
            <person name="Weissenbach J."/>
            <person name="Roest Crollius H."/>
        </authorList>
    </citation>
    <scope>NUCLEOTIDE SEQUENCE [LARGE SCALE GENOMIC DNA]</scope>
</reference>
<protein>
    <recommendedName>
        <fullName evidence="14">Reversion-inducing cysteine-rich protein with Kazal motifs</fullName>
    </recommendedName>
</protein>
<comment type="subcellular location">
    <subcellularLocation>
        <location evidence="1">Cell membrane</location>
        <topology evidence="1">Lipid-anchor</topology>
        <topology evidence="1">GPI-anchor</topology>
    </subcellularLocation>
</comment>
<keyword evidence="6" id="KW-0732">Signal</keyword>
<evidence type="ECO:0000313" key="17">
    <source>
        <dbReference type="EMBL" id="CAF95924.1"/>
    </source>
</evidence>
<dbReference type="SMART" id="SM00280">
    <property type="entry name" value="KAZAL"/>
    <property type="match status" value="3"/>
</dbReference>
<dbReference type="GO" id="GO:0016055">
    <property type="term" value="P:Wnt signaling pathway"/>
    <property type="evidence" value="ECO:0007669"/>
    <property type="project" value="UniProtKB-KW"/>
</dbReference>
<dbReference type="InterPro" id="IPR039016">
    <property type="entry name" value="RECK"/>
</dbReference>
<keyword evidence="10" id="KW-1015">Disulfide bond</keyword>
<evidence type="ECO:0000256" key="13">
    <source>
        <dbReference type="ARBA" id="ARBA00061636"/>
    </source>
</evidence>
<evidence type="ECO:0000256" key="2">
    <source>
        <dbReference type="ARBA" id="ARBA00022475"/>
    </source>
</evidence>
<keyword evidence="11" id="KW-0325">Glycoprotein</keyword>
<dbReference type="OrthoDB" id="8656213at2759"/>
<dbReference type="Gene3D" id="3.30.60.30">
    <property type="match status" value="1"/>
</dbReference>
<dbReference type="GO" id="GO:0008191">
    <property type="term" value="F:metalloendopeptidase inhibitor activity"/>
    <property type="evidence" value="ECO:0007669"/>
    <property type="project" value="InterPro"/>
</dbReference>
<feature type="non-terminal residue" evidence="17">
    <location>
        <position position="1"/>
    </location>
</feature>
<keyword evidence="5" id="KW-0646">Protease inhibitor</keyword>
<feature type="region of interest" description="Disordered" evidence="15">
    <location>
        <begin position="401"/>
        <end position="436"/>
    </location>
</feature>
<dbReference type="PROSITE" id="PS51465">
    <property type="entry name" value="KAZAL_2"/>
    <property type="match status" value="1"/>
</dbReference>
<keyword evidence="4" id="KW-0879">Wnt signaling pathway</keyword>
<dbReference type="GO" id="GO:0098552">
    <property type="term" value="C:side of membrane"/>
    <property type="evidence" value="ECO:0007669"/>
    <property type="project" value="UniProtKB-KW"/>
</dbReference>
<dbReference type="InterPro" id="IPR002350">
    <property type="entry name" value="Kazal_dom"/>
</dbReference>
<evidence type="ECO:0000256" key="11">
    <source>
        <dbReference type="ARBA" id="ARBA00023180"/>
    </source>
</evidence>
<dbReference type="GO" id="GO:0030198">
    <property type="term" value="P:extracellular matrix organization"/>
    <property type="evidence" value="ECO:0007669"/>
    <property type="project" value="TreeGrafter"/>
</dbReference>
<dbReference type="GO" id="GO:0005886">
    <property type="term" value="C:plasma membrane"/>
    <property type="evidence" value="ECO:0007669"/>
    <property type="project" value="UniProtKB-SubCell"/>
</dbReference>
<evidence type="ECO:0000256" key="3">
    <source>
        <dbReference type="ARBA" id="ARBA00022622"/>
    </source>
</evidence>
<dbReference type="GO" id="GO:0004867">
    <property type="term" value="F:serine-type endopeptidase inhibitor activity"/>
    <property type="evidence" value="ECO:0007669"/>
    <property type="project" value="UniProtKB-KW"/>
</dbReference>
<evidence type="ECO:0000256" key="12">
    <source>
        <dbReference type="ARBA" id="ARBA00023288"/>
    </source>
</evidence>
<keyword evidence="7" id="KW-0677">Repeat</keyword>
<dbReference type="FunFam" id="3.30.60.30:FF:000011">
    <property type="entry name" value="reversion-inducing cysteine-rich protein with Kazal motifs isoform X1"/>
    <property type="match status" value="1"/>
</dbReference>
<dbReference type="EMBL" id="CAAE01014098">
    <property type="protein sequence ID" value="CAF95924.1"/>
    <property type="molecule type" value="Genomic_DNA"/>
</dbReference>
<evidence type="ECO:0000256" key="9">
    <source>
        <dbReference type="ARBA" id="ARBA00023136"/>
    </source>
</evidence>
<feature type="region of interest" description="Disordered" evidence="15">
    <location>
        <begin position="465"/>
        <end position="498"/>
    </location>
</feature>
<accession>Q4STV8</accession>
<feature type="compositionally biased region" description="Pro residues" evidence="15">
    <location>
        <begin position="412"/>
        <end position="436"/>
    </location>
</feature>
<dbReference type="GO" id="GO:0002040">
    <property type="term" value="P:sprouting angiogenesis"/>
    <property type="evidence" value="ECO:0007669"/>
    <property type="project" value="TreeGrafter"/>
</dbReference>
<evidence type="ECO:0000256" key="8">
    <source>
        <dbReference type="ARBA" id="ARBA00022900"/>
    </source>
</evidence>
<evidence type="ECO:0000256" key="15">
    <source>
        <dbReference type="SAM" id="MobiDB-lite"/>
    </source>
</evidence>
<dbReference type="SUPFAM" id="SSF100895">
    <property type="entry name" value="Kazal-type serine protease inhibitors"/>
    <property type="match status" value="3"/>
</dbReference>
<keyword evidence="8" id="KW-0722">Serine protease inhibitor</keyword>
<dbReference type="GO" id="GO:0001955">
    <property type="term" value="P:blood vessel maturation"/>
    <property type="evidence" value="ECO:0007669"/>
    <property type="project" value="TreeGrafter"/>
</dbReference>
<evidence type="ECO:0000256" key="14">
    <source>
        <dbReference type="ARBA" id="ARBA00073829"/>
    </source>
</evidence>
<evidence type="ECO:0000256" key="6">
    <source>
        <dbReference type="ARBA" id="ARBA00022729"/>
    </source>
</evidence>
<dbReference type="PANTHER" id="PTHR13487">
    <property type="entry name" value="SERINE PROTEASE INHIBITOR"/>
    <property type="match status" value="1"/>
</dbReference>
<dbReference type="PROSITE" id="PS00282">
    <property type="entry name" value="KAZAL_1"/>
    <property type="match status" value="1"/>
</dbReference>
<keyword evidence="3" id="KW-0336">GPI-anchor</keyword>
<reference evidence="17" key="2">
    <citation type="submission" date="2004-02" db="EMBL/GenBank/DDBJ databases">
        <authorList>
            <consortium name="Genoscope"/>
            <consortium name="Whitehead Institute Centre for Genome Research"/>
        </authorList>
    </citation>
    <scope>NUCLEOTIDE SEQUENCE</scope>
</reference>
<keyword evidence="9" id="KW-0472">Membrane</keyword>
<dbReference type="PANTHER" id="PTHR13487:SF3">
    <property type="entry name" value="REVERSION-INDUCING CYSTEINE-RICH PROTEIN WITH KAZAL MOTIFS"/>
    <property type="match status" value="1"/>
</dbReference>
<sequence length="507" mass="54031">GLPCDCPDRFVPVCASNGRNYPSACVARCLGFQDHQFVFGTCGMGNTCSSKPCPRNQRCVPRHRVCLSDSSACPQYECVGRPGVCDRNGGELACDTDGVVHLSVCHLQQAGKRLAYMGLCQEVCRKPQQVCGHNMETYNTVCHALADRVAVDYEGPCHAVGALSDGAPDSACSIVSCPPLSSPGCRPVTPPGECSGTVGAPCAEPRSGLTSDLCAGACCPICASMLQILWNKEAMNTFSKLNKNRPETVQDVLQVLRLHVSVPQCDVFGYLSIDHMLVVLVAPVERQPTPLQVTRRQRGCQRLILEQKLLRSSEELMKSASVSVSVSVSAPAFVGHRPLQISGFLGVTLLAEIGVSERTDVCVCVRVRVSDSLTGLGPVRLRRTSISSSVVCCRWRPAAKRLRRSTPSSTTPAPPWSPTSPSPPSSPLRSGPPPCTRPGAAHPPLCGRACASCWGSSVLPPSSSSFNLLSPSGSPRIQSSRAEPLSPPERKRRGNMMKGVCECISPV</sequence>
<keyword evidence="12" id="KW-0449">Lipoprotein</keyword>
<feature type="domain" description="Kazal-like" evidence="16">
    <location>
        <begin position="1"/>
        <end position="44"/>
    </location>
</feature>